<gene>
    <name evidence="1" type="ORF">WN944_026034</name>
</gene>
<evidence type="ECO:0000313" key="2">
    <source>
        <dbReference type="Proteomes" id="UP001428341"/>
    </source>
</evidence>
<dbReference type="AlphaFoldDB" id="A0AAP0QCW0"/>
<reference evidence="1 2" key="1">
    <citation type="submission" date="2024-05" db="EMBL/GenBank/DDBJ databases">
        <title>Haplotype-resolved chromosome-level genome assembly of Huyou (Citrus changshanensis).</title>
        <authorList>
            <person name="Miao C."/>
            <person name="Chen W."/>
            <person name="Wu Y."/>
            <person name="Wang L."/>
            <person name="Zhao S."/>
            <person name="Grierson D."/>
            <person name="Xu C."/>
            <person name="Chen K."/>
        </authorList>
    </citation>
    <scope>NUCLEOTIDE SEQUENCE [LARGE SCALE GENOMIC DNA]</scope>
    <source>
        <strain evidence="1">01-14</strain>
        <tissue evidence="1">Leaf</tissue>
    </source>
</reference>
<keyword evidence="2" id="KW-1185">Reference proteome</keyword>
<proteinExistence type="predicted"/>
<dbReference type="Proteomes" id="UP001428341">
    <property type="component" value="Unassembled WGS sequence"/>
</dbReference>
<organism evidence="1 2">
    <name type="scientific">Citrus x changshan-huyou</name>
    <dbReference type="NCBI Taxonomy" id="2935761"/>
    <lineage>
        <taxon>Eukaryota</taxon>
        <taxon>Viridiplantae</taxon>
        <taxon>Streptophyta</taxon>
        <taxon>Embryophyta</taxon>
        <taxon>Tracheophyta</taxon>
        <taxon>Spermatophyta</taxon>
        <taxon>Magnoliopsida</taxon>
        <taxon>eudicotyledons</taxon>
        <taxon>Gunneridae</taxon>
        <taxon>Pentapetalae</taxon>
        <taxon>rosids</taxon>
        <taxon>malvids</taxon>
        <taxon>Sapindales</taxon>
        <taxon>Rutaceae</taxon>
        <taxon>Aurantioideae</taxon>
        <taxon>Citrus</taxon>
    </lineage>
</organism>
<evidence type="ECO:0000313" key="1">
    <source>
        <dbReference type="EMBL" id="KAK9182886.1"/>
    </source>
</evidence>
<sequence length="170" mass="19065">MTLGQGLDRVVRTKEWPPKSLASPEAIINHYQTHIRGEELNNFQNNFIRVHNQAALEAQRMLGFDIPSQNQQLHPPSFSPPPIANLSTHTNNTKDQQMKLVVIPIRRIQSLPPSTNDDSMISATVANQLNQPVAASNPNEIDLNWDYNNNPTANTDDRSINLDLTLGLQK</sequence>
<protein>
    <submittedName>
        <fullName evidence="1">Uncharacterized protein</fullName>
    </submittedName>
</protein>
<comment type="caution">
    <text evidence="1">The sequence shown here is derived from an EMBL/GenBank/DDBJ whole genome shotgun (WGS) entry which is preliminary data.</text>
</comment>
<name>A0AAP0QCW0_9ROSI</name>
<dbReference type="EMBL" id="JBCGBO010000024">
    <property type="protein sequence ID" value="KAK9182886.1"/>
    <property type="molecule type" value="Genomic_DNA"/>
</dbReference>
<accession>A0AAP0QCW0</accession>